<reference evidence="3" key="1">
    <citation type="journal article" date="2017" name="Genome Biol.">
        <title>Comparative genomics reveals high biological diversity and specific adaptations in the industrially and medically important fungal genus Aspergillus.</title>
        <authorList>
            <person name="de Vries R.P."/>
            <person name="Riley R."/>
            <person name="Wiebenga A."/>
            <person name="Aguilar-Osorio G."/>
            <person name="Amillis S."/>
            <person name="Uchima C.A."/>
            <person name="Anderluh G."/>
            <person name="Asadollahi M."/>
            <person name="Askin M."/>
            <person name="Barry K."/>
            <person name="Battaglia E."/>
            <person name="Bayram O."/>
            <person name="Benocci T."/>
            <person name="Braus-Stromeyer S.A."/>
            <person name="Caldana C."/>
            <person name="Canovas D."/>
            <person name="Cerqueira G.C."/>
            <person name="Chen F."/>
            <person name="Chen W."/>
            <person name="Choi C."/>
            <person name="Clum A."/>
            <person name="Dos Santos R.A."/>
            <person name="Damasio A.R."/>
            <person name="Diallinas G."/>
            <person name="Emri T."/>
            <person name="Fekete E."/>
            <person name="Flipphi M."/>
            <person name="Freyberg S."/>
            <person name="Gallo A."/>
            <person name="Gournas C."/>
            <person name="Habgood R."/>
            <person name="Hainaut M."/>
            <person name="Harispe M.L."/>
            <person name="Henrissat B."/>
            <person name="Hilden K.S."/>
            <person name="Hope R."/>
            <person name="Hossain A."/>
            <person name="Karabika E."/>
            <person name="Karaffa L."/>
            <person name="Karanyi Z."/>
            <person name="Krasevec N."/>
            <person name="Kuo A."/>
            <person name="Kusch H."/>
            <person name="LaButti K."/>
            <person name="Lagendijk E.L."/>
            <person name="Lapidus A."/>
            <person name="Levasseur A."/>
            <person name="Lindquist E."/>
            <person name="Lipzen A."/>
            <person name="Logrieco A.F."/>
            <person name="MacCabe A."/>
            <person name="Maekelae M.R."/>
            <person name="Malavazi I."/>
            <person name="Melin P."/>
            <person name="Meyer V."/>
            <person name="Mielnichuk N."/>
            <person name="Miskei M."/>
            <person name="Molnar A.P."/>
            <person name="Mule G."/>
            <person name="Ngan C.Y."/>
            <person name="Orejas M."/>
            <person name="Orosz E."/>
            <person name="Ouedraogo J.P."/>
            <person name="Overkamp K.M."/>
            <person name="Park H.-S."/>
            <person name="Perrone G."/>
            <person name="Piumi F."/>
            <person name="Punt P.J."/>
            <person name="Ram A.F."/>
            <person name="Ramon A."/>
            <person name="Rauscher S."/>
            <person name="Record E."/>
            <person name="Riano-Pachon D.M."/>
            <person name="Robert V."/>
            <person name="Roehrig J."/>
            <person name="Ruller R."/>
            <person name="Salamov A."/>
            <person name="Salih N.S."/>
            <person name="Samson R.A."/>
            <person name="Sandor E."/>
            <person name="Sanguinetti M."/>
            <person name="Schuetze T."/>
            <person name="Sepcic K."/>
            <person name="Shelest E."/>
            <person name="Sherlock G."/>
            <person name="Sophianopoulou V."/>
            <person name="Squina F.M."/>
            <person name="Sun H."/>
            <person name="Susca A."/>
            <person name="Todd R.B."/>
            <person name="Tsang A."/>
            <person name="Unkles S.E."/>
            <person name="van de Wiele N."/>
            <person name="van Rossen-Uffink D."/>
            <person name="Oliveira J.V."/>
            <person name="Vesth T.C."/>
            <person name="Visser J."/>
            <person name="Yu J.-H."/>
            <person name="Zhou M."/>
            <person name="Andersen M.R."/>
            <person name="Archer D.B."/>
            <person name="Baker S.E."/>
            <person name="Benoit I."/>
            <person name="Brakhage A.A."/>
            <person name="Braus G.H."/>
            <person name="Fischer R."/>
            <person name="Frisvad J.C."/>
            <person name="Goldman G.H."/>
            <person name="Houbraken J."/>
            <person name="Oakley B."/>
            <person name="Pocsi I."/>
            <person name="Scazzocchio C."/>
            <person name="Seiboth B."/>
            <person name="vanKuyk P.A."/>
            <person name="Wortman J."/>
            <person name="Dyer P.S."/>
            <person name="Grigoriev I.V."/>
        </authorList>
    </citation>
    <scope>NUCLEOTIDE SEQUENCE [LARGE SCALE GENOMIC DNA]</scope>
    <source>
        <strain evidence="3">DTO 134E9</strain>
    </source>
</reference>
<gene>
    <name evidence="2" type="ORF">ASPWEDRAFT_389648</name>
</gene>
<dbReference type="RefSeq" id="XP_040693395.1">
    <property type="nucleotide sequence ID" value="XM_040834999.1"/>
</dbReference>
<dbReference type="EMBL" id="KV878210">
    <property type="protein sequence ID" value="OJJ39719.1"/>
    <property type="molecule type" value="Genomic_DNA"/>
</dbReference>
<organism evidence="2 3">
    <name type="scientific">Aspergillus wentii DTO 134E9</name>
    <dbReference type="NCBI Taxonomy" id="1073089"/>
    <lineage>
        <taxon>Eukaryota</taxon>
        <taxon>Fungi</taxon>
        <taxon>Dikarya</taxon>
        <taxon>Ascomycota</taxon>
        <taxon>Pezizomycotina</taxon>
        <taxon>Eurotiomycetes</taxon>
        <taxon>Eurotiomycetidae</taxon>
        <taxon>Eurotiales</taxon>
        <taxon>Aspergillaceae</taxon>
        <taxon>Aspergillus</taxon>
        <taxon>Aspergillus subgen. Cremei</taxon>
    </lineage>
</organism>
<keyword evidence="1" id="KW-0472">Membrane</keyword>
<name>A0A1L9RXS0_ASPWE</name>
<evidence type="ECO:0000313" key="2">
    <source>
        <dbReference type="EMBL" id="OJJ39719.1"/>
    </source>
</evidence>
<feature type="transmembrane region" description="Helical" evidence="1">
    <location>
        <begin position="64"/>
        <end position="82"/>
    </location>
</feature>
<dbReference type="Proteomes" id="UP000184383">
    <property type="component" value="Unassembled WGS sequence"/>
</dbReference>
<evidence type="ECO:0000256" key="1">
    <source>
        <dbReference type="SAM" id="Phobius"/>
    </source>
</evidence>
<protein>
    <submittedName>
        <fullName evidence="2">Uncharacterized protein</fullName>
    </submittedName>
</protein>
<evidence type="ECO:0000313" key="3">
    <source>
        <dbReference type="Proteomes" id="UP000184383"/>
    </source>
</evidence>
<dbReference type="VEuPathDB" id="FungiDB:ASPWEDRAFT_389648"/>
<dbReference type="GeneID" id="63750847"/>
<accession>A0A1L9RXS0</accession>
<feature type="transmembrane region" description="Helical" evidence="1">
    <location>
        <begin position="21"/>
        <end position="44"/>
    </location>
</feature>
<keyword evidence="1" id="KW-1133">Transmembrane helix</keyword>
<feature type="transmembrane region" description="Helical" evidence="1">
    <location>
        <begin position="102"/>
        <end position="118"/>
    </location>
</feature>
<dbReference type="AlphaFoldDB" id="A0A1L9RXS0"/>
<sequence length="152" mass="18723">MIHDVRSRLLTYSVRCATNGFFFFFFFFLFPFSFSFLFFSFFFFSSFHFLPLWTENVFLFFFHNLRHAIYVLSFSITLFPSFLDQERVRCIWLKRFILSRQAIPYFFFFLSLCLYFHYSHHHIPFRRALGRRTLGHCKIKGLMSAEIQNQYH</sequence>
<keyword evidence="3" id="KW-1185">Reference proteome</keyword>
<keyword evidence="1" id="KW-0812">Transmembrane</keyword>
<proteinExistence type="predicted"/>